<organism evidence="1 2">
    <name type="scientific">Albugo candida</name>
    <dbReference type="NCBI Taxonomy" id="65357"/>
    <lineage>
        <taxon>Eukaryota</taxon>
        <taxon>Sar</taxon>
        <taxon>Stramenopiles</taxon>
        <taxon>Oomycota</taxon>
        <taxon>Peronosporomycetes</taxon>
        <taxon>Albuginales</taxon>
        <taxon>Albuginaceae</taxon>
        <taxon>Albugo</taxon>
    </lineage>
</organism>
<name>A0A024GF29_9STRA</name>
<comment type="caution">
    <text evidence="1">The sequence shown here is derived from an EMBL/GenBank/DDBJ whole genome shotgun (WGS) entry which is preliminary data.</text>
</comment>
<protein>
    <submittedName>
        <fullName evidence="1">Uncharacterized protein</fullName>
    </submittedName>
</protein>
<evidence type="ECO:0000313" key="2">
    <source>
        <dbReference type="Proteomes" id="UP000053237"/>
    </source>
</evidence>
<gene>
    <name evidence="1" type="ORF">BN9_062630</name>
</gene>
<keyword evidence="2" id="KW-1185">Reference proteome</keyword>
<proteinExistence type="predicted"/>
<evidence type="ECO:0000313" key="1">
    <source>
        <dbReference type="EMBL" id="CCI45366.1"/>
    </source>
</evidence>
<accession>A0A024GF29</accession>
<dbReference type="EMBL" id="CAIX01000097">
    <property type="protein sequence ID" value="CCI45366.1"/>
    <property type="molecule type" value="Genomic_DNA"/>
</dbReference>
<dbReference type="InParanoid" id="A0A024GF29"/>
<reference evidence="1 2" key="1">
    <citation type="submission" date="2012-05" db="EMBL/GenBank/DDBJ databases">
        <title>Recombination and specialization in a pathogen metapopulation.</title>
        <authorList>
            <person name="Gardiner A."/>
            <person name="Kemen E."/>
            <person name="Schultz-Larsen T."/>
            <person name="MacLean D."/>
            <person name="Van Oosterhout C."/>
            <person name="Jones J.D.G."/>
        </authorList>
    </citation>
    <scope>NUCLEOTIDE SEQUENCE [LARGE SCALE GENOMIC DNA]</scope>
    <source>
        <strain evidence="1 2">Ac Nc2</strain>
    </source>
</reference>
<sequence>MILNSGRQYYRSILNSLHFDHQVFTAAIACSTNFELSPNIERTNCNILTPNCESHSTHTNRLDVNVSVIVFTAALTSVIIEMHQCKYKMLMAYNNKTTVLSALPGAYTPASHLSYK</sequence>
<dbReference type="Proteomes" id="UP000053237">
    <property type="component" value="Unassembled WGS sequence"/>
</dbReference>
<dbReference type="AlphaFoldDB" id="A0A024GF29"/>